<keyword evidence="2" id="KW-0472">Membrane</keyword>
<organism evidence="3 4">
    <name type="scientific">Curtobacterium luteum</name>
    <dbReference type="NCBI Taxonomy" id="33881"/>
    <lineage>
        <taxon>Bacteria</taxon>
        <taxon>Bacillati</taxon>
        <taxon>Actinomycetota</taxon>
        <taxon>Actinomycetes</taxon>
        <taxon>Micrococcales</taxon>
        <taxon>Microbacteriaceae</taxon>
        <taxon>Curtobacterium</taxon>
    </lineage>
</organism>
<sequence>MADGDQQQVTLGEVYRAVLDLRQELRNMVSRQEFTVVVQNLEDRQLAQQKDLSERAEAAGKEHIRMDAERDKVAASTHQELVDLRKEVRDQKRAQEDAEEKRKAAARQTWTAIGLAVFGVMLSVLRDFFIPGAGG</sequence>
<keyword evidence="1" id="KW-0175">Coiled coil</keyword>
<dbReference type="AlphaFoldDB" id="A0A175RXV2"/>
<feature type="transmembrane region" description="Helical" evidence="2">
    <location>
        <begin position="110"/>
        <end position="129"/>
    </location>
</feature>
<evidence type="ECO:0000313" key="4">
    <source>
        <dbReference type="Proteomes" id="UP000078252"/>
    </source>
</evidence>
<dbReference type="RefSeq" id="WP_058725257.1">
    <property type="nucleotide sequence ID" value="NZ_LDQC01000033.1"/>
</dbReference>
<dbReference type="Proteomes" id="UP000078252">
    <property type="component" value="Unassembled WGS sequence"/>
</dbReference>
<reference evidence="3 4" key="1">
    <citation type="journal article" date="2016" name="Front. Microbiol.">
        <title>Genomic Resource of Rice Seed Associated Bacteria.</title>
        <authorList>
            <person name="Midha S."/>
            <person name="Bansal K."/>
            <person name="Sharma S."/>
            <person name="Kumar N."/>
            <person name="Patil P.P."/>
            <person name="Chaudhry V."/>
            <person name="Patil P.B."/>
        </authorList>
    </citation>
    <scope>NUCLEOTIDE SEQUENCE [LARGE SCALE GENOMIC DNA]</scope>
    <source>
        <strain evidence="3 4">NS184</strain>
    </source>
</reference>
<name>A0A175RXV2_9MICO</name>
<evidence type="ECO:0000256" key="2">
    <source>
        <dbReference type="SAM" id="Phobius"/>
    </source>
</evidence>
<keyword evidence="2" id="KW-1133">Transmembrane helix</keyword>
<keyword evidence="2" id="KW-0812">Transmembrane</keyword>
<evidence type="ECO:0000313" key="3">
    <source>
        <dbReference type="EMBL" id="KTR08281.1"/>
    </source>
</evidence>
<gene>
    <name evidence="3" type="ORF">NS184_06140</name>
</gene>
<proteinExistence type="predicted"/>
<dbReference type="EMBL" id="LDQC01000033">
    <property type="protein sequence ID" value="KTR08281.1"/>
    <property type="molecule type" value="Genomic_DNA"/>
</dbReference>
<dbReference type="STRING" id="33881.NS184_06140"/>
<feature type="coiled-coil region" evidence="1">
    <location>
        <begin position="74"/>
        <end position="108"/>
    </location>
</feature>
<comment type="caution">
    <text evidence="3">The sequence shown here is derived from an EMBL/GenBank/DDBJ whole genome shotgun (WGS) entry which is preliminary data.</text>
</comment>
<protein>
    <submittedName>
        <fullName evidence="3">Uncharacterized protein</fullName>
    </submittedName>
</protein>
<accession>A0A175RXV2</accession>
<evidence type="ECO:0000256" key="1">
    <source>
        <dbReference type="SAM" id="Coils"/>
    </source>
</evidence>